<sequence length="424" mass="46858">MAGIELEPLPPQEAVEFFRQKGYRMAFAWQDMPAEEHAAAFTVAKAMQMDVLKDIRGAVDRAIAEGTTFPDFRRTLGPLLQDKGWWGKREMVDPVTGETVNAQLGSDARLRKIFEVNLGTAYSEGQWERIQRNIELFPYLQYLRSSSENPRLSHAAFAGKVMRADDPWWQSHMPVKEWGCKCGVLQLTERQVSQMGLTVSEAPAERYTEYTNTRTGETMDVPVGVHPAFNYRPGLRRQTLAKSMMDKADSAAATTAARVLADGASQWAPLVQAEFDEFVGRYAESERREVGQRRVVGAFSVGTVRALLQAGQLQGPDARATIHVAMSKLRHLLGDGRSAQRQAKGAGAEFVGQLPTLLRQVGEAWLDGQRVVLLCTSPADSRRVVKVVVDLAAQVRGVGVGNAVVSMELIDPASFTRKGLTRLE</sequence>
<gene>
    <name evidence="2" type="ORF">FOC81_02885</name>
</gene>
<feature type="domain" description="Phage head morphogenesis" evidence="1">
    <location>
        <begin position="54"/>
        <end position="184"/>
    </location>
</feature>
<evidence type="ECO:0000313" key="3">
    <source>
        <dbReference type="Proteomes" id="UP000509782"/>
    </source>
</evidence>
<dbReference type="RefSeq" id="WP_174715700.1">
    <property type="nucleotide sequence ID" value="NZ_CADIKP010000028.1"/>
</dbReference>
<dbReference type="EMBL" id="CP054569">
    <property type="protein sequence ID" value="QKQ45705.1"/>
    <property type="molecule type" value="Genomic_DNA"/>
</dbReference>
<dbReference type="Pfam" id="PF04233">
    <property type="entry name" value="Phage_Mu_F"/>
    <property type="match status" value="1"/>
</dbReference>
<reference evidence="2 3" key="1">
    <citation type="submission" date="2020-05" db="EMBL/GenBank/DDBJ databases">
        <title>FDA dAtabase for Regulatory Grade micrObial Sequences (FDA-ARGOS): Supporting development and validation of Infectious Disease Dx tests.</title>
        <authorList>
            <person name="Sproer C."/>
            <person name="Gronow S."/>
            <person name="Severitt S."/>
            <person name="Schroder I."/>
            <person name="Tallon L."/>
            <person name="Sadzewicz L."/>
            <person name="Zhao X."/>
            <person name="Vavikolanu K."/>
            <person name="Mehta A."/>
            <person name="Aluvathingal J."/>
            <person name="Nadendla S."/>
            <person name="Myers T."/>
            <person name="Yan Y."/>
            <person name="Sichtig H."/>
        </authorList>
    </citation>
    <scope>NUCLEOTIDE SEQUENCE [LARGE SCALE GENOMIC DNA]</scope>
    <source>
        <strain evidence="2 3">FDAARGOS_787</strain>
    </source>
</reference>
<dbReference type="AlphaFoldDB" id="A0A6J5I1N0"/>
<proteinExistence type="predicted"/>
<organism evidence="2 3">
    <name type="scientific">Achromobacter denitrificans</name>
    <name type="common">Alcaligenes denitrificans</name>
    <dbReference type="NCBI Taxonomy" id="32002"/>
    <lineage>
        <taxon>Bacteria</taxon>
        <taxon>Pseudomonadati</taxon>
        <taxon>Pseudomonadota</taxon>
        <taxon>Betaproteobacteria</taxon>
        <taxon>Burkholderiales</taxon>
        <taxon>Alcaligenaceae</taxon>
        <taxon>Achromobacter</taxon>
    </lineage>
</organism>
<evidence type="ECO:0000313" key="2">
    <source>
        <dbReference type="EMBL" id="QKQ45705.1"/>
    </source>
</evidence>
<dbReference type="Proteomes" id="UP000509782">
    <property type="component" value="Chromosome"/>
</dbReference>
<accession>A0A6J5I1N0</accession>
<protein>
    <recommendedName>
        <fullName evidence="1">Phage head morphogenesis domain-containing protein</fullName>
    </recommendedName>
</protein>
<evidence type="ECO:0000259" key="1">
    <source>
        <dbReference type="Pfam" id="PF04233"/>
    </source>
</evidence>
<name>A0A6J5I1N0_ACHDE</name>
<dbReference type="InterPro" id="IPR006528">
    <property type="entry name" value="Phage_head_morphogenesis_dom"/>
</dbReference>